<dbReference type="GO" id="GO:0006508">
    <property type="term" value="P:proteolysis"/>
    <property type="evidence" value="ECO:0007669"/>
    <property type="project" value="UniProtKB-KW"/>
</dbReference>
<feature type="domain" description="Peptidase S54 rhomboid" evidence="11">
    <location>
        <begin position="595"/>
        <end position="693"/>
    </location>
</feature>
<keyword evidence="5 10" id="KW-0812">Transmembrane</keyword>
<evidence type="ECO:0000313" key="12">
    <source>
        <dbReference type="Proteomes" id="UP000515125"/>
    </source>
</evidence>
<dbReference type="RefSeq" id="XP_026189624.1">
    <property type="nucleotide sequence ID" value="XM_026333839.1"/>
</dbReference>
<dbReference type="GO" id="GO:0004252">
    <property type="term" value="F:serine-type endopeptidase activity"/>
    <property type="evidence" value="ECO:0007669"/>
    <property type="project" value="InterPro"/>
</dbReference>
<feature type="transmembrane region" description="Helical" evidence="10">
    <location>
        <begin position="598"/>
        <end position="616"/>
    </location>
</feature>
<dbReference type="InterPro" id="IPR002610">
    <property type="entry name" value="Peptidase_S54_rhomboid-like"/>
</dbReference>
<name>A0A6P6RPV0_9EIME</name>
<protein>
    <recommendedName>
        <fullName evidence="10">Rhomboid-like protease</fullName>
        <ecNumber evidence="10">3.4.21.105</ecNumber>
    </recommendedName>
</protein>
<sequence length="776" mass="83556">MWALVDWALPATRNYALNATHNFITTATRQNLIPLPAPFTRPPRNVGPFTLGKCFNADVADNDWTPETAAKGRGHKRLPSAWYNLNKVKESSLKSEIRGESLSTTDITSTRFAEIGAREGAGVQDAPSTITSEQAKFKRATGRTLHPQLGEKPDAFVSLGSCAEDSRTPWPANKKLVLFADEDFIAINKPSGVAPESLAVRIGTCLCSSNPKTQINAYALYIAYSLDPGECSRVVSADVSECAAAPATQVIEYQPLTFFERGNLALARGAATVLVPTVVVHGGHCSGAVLFCRSRAGAAIFRKAIAQGGSGTQQLLAIVEGPPPGRSGVVKIPLRYDKALGAAIPCALHLGGSAALTNWTLLGTAKCPSGHRDDTINTDSYNLGRSVLLLLLETDLGGIPDQIRAHCAFGLQCPLKGDKLYMRILHGWRQAQGHHADPIGTTLSSSPYHSQPSSWAATLAQAANPYFKAFPGDLTSVPPRGVPSRFSATMAHIHTLADLERQDKPYSPQMASQTSVGGGNAFPFMNGSSPPSSRNVLEYLFPHFSFKHCVFIITIIDVVIYIASVVYDHSRGDVTSPSQHALAMFGANIPEDISRGQFWRLLCPIFLHNSILHLLVNAYMQIRVGAVQEAKYGTPRILIAYLVCGILANLISNAVFFCNVLKVGASTAIFGLIGIDLAQLAIIWPGVENRRPVIAQLRMTPVLFFLTGETTRSRGAVNASRSGGVLSEAQNNDGDDYMGSVVLQRPSMKNIAQRAAKYCARRLAMTLEKVAHFSLA</sequence>
<dbReference type="GO" id="GO:0003723">
    <property type="term" value="F:RNA binding"/>
    <property type="evidence" value="ECO:0007669"/>
    <property type="project" value="InterPro"/>
</dbReference>
<evidence type="ECO:0000256" key="10">
    <source>
        <dbReference type="RuleBase" id="RU362115"/>
    </source>
</evidence>
<dbReference type="PANTHER" id="PTHR22936:SF69">
    <property type="entry name" value="RHOMBOID-LIKE PROTEIN"/>
    <property type="match status" value="1"/>
</dbReference>
<evidence type="ECO:0000313" key="13">
    <source>
        <dbReference type="RefSeq" id="XP_026189624.1"/>
    </source>
</evidence>
<dbReference type="EC" id="3.4.21.105" evidence="10"/>
<keyword evidence="12" id="KW-1185">Reference proteome</keyword>
<dbReference type="SUPFAM" id="SSF144091">
    <property type="entry name" value="Rhomboid-like"/>
    <property type="match status" value="1"/>
</dbReference>
<dbReference type="PANTHER" id="PTHR22936">
    <property type="entry name" value="RHOMBOID-RELATED"/>
    <property type="match status" value="1"/>
</dbReference>
<accession>A0A6P6RPV0</accession>
<keyword evidence="9 10" id="KW-0472">Membrane</keyword>
<dbReference type="GO" id="GO:0009982">
    <property type="term" value="F:pseudouridine synthase activity"/>
    <property type="evidence" value="ECO:0007669"/>
    <property type="project" value="InterPro"/>
</dbReference>
<evidence type="ECO:0000256" key="5">
    <source>
        <dbReference type="ARBA" id="ARBA00022692"/>
    </source>
</evidence>
<dbReference type="GO" id="GO:0001522">
    <property type="term" value="P:pseudouridine synthesis"/>
    <property type="evidence" value="ECO:0007669"/>
    <property type="project" value="InterPro"/>
</dbReference>
<evidence type="ECO:0000256" key="1">
    <source>
        <dbReference type="ARBA" id="ARBA00000156"/>
    </source>
</evidence>
<keyword evidence="7 10" id="KW-0720">Serine protease</keyword>
<comment type="subcellular location">
    <subcellularLocation>
        <location evidence="2 10">Membrane</location>
        <topology evidence="2 10">Multi-pass membrane protein</topology>
    </subcellularLocation>
</comment>
<dbReference type="GeneID" id="113146453"/>
<feature type="transmembrane region" description="Helical" evidence="10">
    <location>
        <begin position="637"/>
        <end position="657"/>
    </location>
</feature>
<keyword evidence="6 10" id="KW-0378">Hydrolase</keyword>
<organism evidence="12 13">
    <name type="scientific">Cyclospora cayetanensis</name>
    <dbReference type="NCBI Taxonomy" id="88456"/>
    <lineage>
        <taxon>Eukaryota</taxon>
        <taxon>Sar</taxon>
        <taxon>Alveolata</taxon>
        <taxon>Apicomplexa</taxon>
        <taxon>Conoidasida</taxon>
        <taxon>Coccidia</taxon>
        <taxon>Eucoccidiorida</taxon>
        <taxon>Eimeriorina</taxon>
        <taxon>Eimeriidae</taxon>
        <taxon>Cyclospora</taxon>
    </lineage>
</organism>
<dbReference type="OrthoDB" id="330924at2759"/>
<dbReference type="InterPro" id="IPR022764">
    <property type="entry name" value="Peptidase_S54_rhomboid_dom"/>
</dbReference>
<comment type="caution">
    <text evidence="10">Lacks conserved residue(s) required for the propagation of feature annotation.</text>
</comment>
<evidence type="ECO:0000256" key="3">
    <source>
        <dbReference type="ARBA" id="ARBA00009045"/>
    </source>
</evidence>
<evidence type="ECO:0000259" key="11">
    <source>
        <dbReference type="Pfam" id="PF01694"/>
    </source>
</evidence>
<evidence type="ECO:0000256" key="8">
    <source>
        <dbReference type="ARBA" id="ARBA00022989"/>
    </source>
</evidence>
<dbReference type="InterPro" id="IPR020103">
    <property type="entry name" value="PsdUridine_synth_cat_dom_sf"/>
</dbReference>
<dbReference type="Proteomes" id="UP000515125">
    <property type="component" value="Unplaced"/>
</dbReference>
<evidence type="ECO:0000256" key="7">
    <source>
        <dbReference type="ARBA" id="ARBA00022825"/>
    </source>
</evidence>
<keyword evidence="4 10" id="KW-0645">Protease</keyword>
<evidence type="ECO:0000256" key="4">
    <source>
        <dbReference type="ARBA" id="ARBA00022670"/>
    </source>
</evidence>
<comment type="similarity">
    <text evidence="3 10">Belongs to the peptidase S54 family.</text>
</comment>
<evidence type="ECO:0000256" key="6">
    <source>
        <dbReference type="ARBA" id="ARBA00022801"/>
    </source>
</evidence>
<gene>
    <name evidence="13" type="primary">LOC113146453</name>
</gene>
<keyword evidence="8 10" id="KW-1133">Transmembrane helix</keyword>
<feature type="transmembrane region" description="Helical" evidence="10">
    <location>
        <begin position="663"/>
        <end position="684"/>
    </location>
</feature>
<dbReference type="Gene3D" id="3.30.2350.10">
    <property type="entry name" value="Pseudouridine synthase"/>
    <property type="match status" value="1"/>
</dbReference>
<feature type="transmembrane region" description="Helical" evidence="10">
    <location>
        <begin position="549"/>
        <end position="567"/>
    </location>
</feature>
<dbReference type="GO" id="GO:0016020">
    <property type="term" value="C:membrane"/>
    <property type="evidence" value="ECO:0007669"/>
    <property type="project" value="UniProtKB-SubCell"/>
</dbReference>
<dbReference type="SUPFAM" id="SSF55120">
    <property type="entry name" value="Pseudouridine synthase"/>
    <property type="match status" value="1"/>
</dbReference>
<dbReference type="InterPro" id="IPR035952">
    <property type="entry name" value="Rhomboid-like_sf"/>
</dbReference>
<dbReference type="Gene3D" id="1.20.1540.10">
    <property type="entry name" value="Rhomboid-like"/>
    <property type="match status" value="1"/>
</dbReference>
<dbReference type="AlphaFoldDB" id="A0A6P6RPV0"/>
<proteinExistence type="inferred from homology"/>
<evidence type="ECO:0000256" key="2">
    <source>
        <dbReference type="ARBA" id="ARBA00004141"/>
    </source>
</evidence>
<comment type="catalytic activity">
    <reaction evidence="1 10">
        <text>Cleaves type-1 transmembrane domains using a catalytic dyad composed of serine and histidine that are contributed by different transmembrane domains.</text>
        <dbReference type="EC" id="3.4.21.105"/>
    </reaction>
</comment>
<reference evidence="13" key="1">
    <citation type="submission" date="2025-08" db="UniProtKB">
        <authorList>
            <consortium name="RefSeq"/>
        </authorList>
    </citation>
    <scope>IDENTIFICATION</scope>
</reference>
<comment type="function">
    <text evidence="10">Serine protease involved in intramembrane proteolysis.</text>
</comment>
<dbReference type="Pfam" id="PF01694">
    <property type="entry name" value="Rhomboid"/>
    <property type="match status" value="1"/>
</dbReference>
<evidence type="ECO:0000256" key="9">
    <source>
        <dbReference type="ARBA" id="ARBA00023136"/>
    </source>
</evidence>